<proteinExistence type="predicted"/>
<evidence type="ECO:0000313" key="2">
    <source>
        <dbReference type="Proteomes" id="UP000287166"/>
    </source>
</evidence>
<dbReference type="GeneID" id="38777089"/>
<keyword evidence="2" id="KW-1185">Reference proteome</keyword>
<dbReference type="InParanoid" id="A0A401GDC7"/>
<evidence type="ECO:0000313" key="1">
    <source>
        <dbReference type="EMBL" id="GBE80172.1"/>
    </source>
</evidence>
<protein>
    <submittedName>
        <fullName evidence="1">Uncharacterized protein</fullName>
    </submittedName>
</protein>
<dbReference type="AlphaFoldDB" id="A0A401GDC7"/>
<comment type="caution">
    <text evidence="1">The sequence shown here is derived from an EMBL/GenBank/DDBJ whole genome shotgun (WGS) entry which is preliminary data.</text>
</comment>
<dbReference type="RefSeq" id="XP_027611085.1">
    <property type="nucleotide sequence ID" value="XM_027755284.1"/>
</dbReference>
<dbReference type="Proteomes" id="UP000287166">
    <property type="component" value="Unassembled WGS sequence"/>
</dbReference>
<sequence>MPTQPFSSSMFEYLVQAGQQQRESSLRVTYSFMAILEEVANATVLVLGWAGEGF</sequence>
<organism evidence="1 2">
    <name type="scientific">Sparassis crispa</name>
    <dbReference type="NCBI Taxonomy" id="139825"/>
    <lineage>
        <taxon>Eukaryota</taxon>
        <taxon>Fungi</taxon>
        <taxon>Dikarya</taxon>
        <taxon>Basidiomycota</taxon>
        <taxon>Agaricomycotina</taxon>
        <taxon>Agaricomycetes</taxon>
        <taxon>Polyporales</taxon>
        <taxon>Sparassidaceae</taxon>
        <taxon>Sparassis</taxon>
    </lineage>
</organism>
<gene>
    <name evidence="1" type="ORF">SCP_0213800</name>
</gene>
<reference evidence="1 2" key="1">
    <citation type="journal article" date="2018" name="Sci. Rep.">
        <title>Genome sequence of the cauliflower mushroom Sparassis crispa (Hanabiratake) and its association with beneficial usage.</title>
        <authorList>
            <person name="Kiyama R."/>
            <person name="Furutani Y."/>
            <person name="Kawaguchi K."/>
            <person name="Nakanishi T."/>
        </authorList>
    </citation>
    <scope>NUCLEOTIDE SEQUENCE [LARGE SCALE GENOMIC DNA]</scope>
</reference>
<name>A0A401GDC7_9APHY</name>
<accession>A0A401GDC7</accession>
<dbReference type="EMBL" id="BFAD01000002">
    <property type="protein sequence ID" value="GBE80172.1"/>
    <property type="molecule type" value="Genomic_DNA"/>
</dbReference>